<organism evidence="1 2">
    <name type="scientific">Entomobacter blattae</name>
    <dbReference type="NCBI Taxonomy" id="2762277"/>
    <lineage>
        <taxon>Bacteria</taxon>
        <taxon>Pseudomonadati</taxon>
        <taxon>Pseudomonadota</taxon>
        <taxon>Alphaproteobacteria</taxon>
        <taxon>Acetobacterales</taxon>
        <taxon>Acetobacteraceae</taxon>
        <taxon>Entomobacter</taxon>
    </lineage>
</organism>
<gene>
    <name evidence="1" type="ORF">JGUZn3_22420</name>
</gene>
<dbReference type="AlphaFoldDB" id="A0A7H1NUI3"/>
<reference evidence="1 2" key="1">
    <citation type="submission" date="2020-08" db="EMBL/GenBank/DDBJ databases">
        <title>Complete genome sequence of Entomobacter blattae G55GP.</title>
        <authorList>
            <person name="Poehlein A."/>
            <person name="Guzman J."/>
            <person name="Daniel R."/>
            <person name="Vilcinskas A."/>
        </authorList>
    </citation>
    <scope>NUCLEOTIDE SEQUENCE [LARGE SCALE GENOMIC DNA]</scope>
    <source>
        <strain evidence="1 2">G55GP</strain>
    </source>
</reference>
<dbReference type="InterPro" id="IPR019289">
    <property type="entry name" value="Phage_tail_E/E"/>
</dbReference>
<protein>
    <submittedName>
        <fullName evidence="1">Uncharacterized protein</fullName>
    </submittedName>
</protein>
<sequence>MENEKILVLDTPIEDKENTYQELKLREPTVYEVQEAANFVRLDDLETTILESQTDLVRRISG</sequence>
<dbReference type="EMBL" id="CP060244">
    <property type="protein sequence ID" value="QNT79443.1"/>
    <property type="molecule type" value="Genomic_DNA"/>
</dbReference>
<evidence type="ECO:0000313" key="1">
    <source>
        <dbReference type="EMBL" id="QNT79443.1"/>
    </source>
</evidence>
<dbReference type="RefSeq" id="WP_203413606.1">
    <property type="nucleotide sequence ID" value="NZ_CP060244.1"/>
</dbReference>
<keyword evidence="2" id="KW-1185">Reference proteome</keyword>
<dbReference type="KEGG" id="ebla:JGUZn3_22420"/>
<proteinExistence type="predicted"/>
<name>A0A7H1NUI3_9PROT</name>
<accession>A0A7H1NUI3</accession>
<evidence type="ECO:0000313" key="2">
    <source>
        <dbReference type="Proteomes" id="UP000516349"/>
    </source>
</evidence>
<dbReference type="Proteomes" id="UP000516349">
    <property type="component" value="Chromosome"/>
</dbReference>
<dbReference type="Pfam" id="PF10109">
    <property type="entry name" value="Phage_TAC_7"/>
    <property type="match status" value="1"/>
</dbReference>